<reference evidence="3" key="1">
    <citation type="journal article" date="2017" name="Genome Announc.">
        <title>Genome sequences of Cyberlindnera fabianii 65, Pichia kudriavzevii 129, and Saccharomyces cerevisiae 131 isolated from fermented masau fruits in Zimbabwe.</title>
        <authorList>
            <person name="van Rijswijck I.M.H."/>
            <person name="Derks M.F.L."/>
            <person name="Abee T."/>
            <person name="de Ridder D."/>
            <person name="Smid E.J."/>
        </authorList>
    </citation>
    <scope>NUCLEOTIDE SEQUENCE [LARGE SCALE GENOMIC DNA]</scope>
    <source>
        <strain evidence="3">129</strain>
    </source>
</reference>
<feature type="compositionally biased region" description="Basic and acidic residues" evidence="1">
    <location>
        <begin position="285"/>
        <end position="298"/>
    </location>
</feature>
<comment type="caution">
    <text evidence="2">The sequence shown here is derived from an EMBL/GenBank/DDBJ whole genome shotgun (WGS) entry which is preliminary data.</text>
</comment>
<dbReference type="AlphaFoldDB" id="A0A1V2LM51"/>
<dbReference type="VEuPathDB" id="FungiDB:C5L36_0A09763"/>
<proteinExistence type="predicted"/>
<feature type="region of interest" description="Disordered" evidence="1">
    <location>
        <begin position="276"/>
        <end position="320"/>
    </location>
</feature>
<name>A0A1V2LM51_PICKU</name>
<evidence type="ECO:0000313" key="3">
    <source>
        <dbReference type="Proteomes" id="UP000189274"/>
    </source>
</evidence>
<sequence>MAIAVENPSDTHKILGNDGFSLNESVYSADAPKRFSMGNFIVQSNKSTKSAEIQASSPDVLEEATTTAIGKSVHNNPKRKTIKEFPVRRKGSVRGVRYFKVPTDVPSNTKSQRRISKFDKPEDLDTIFSHKSRQSLLENPAYMIQYFTKNLELLKHNPKLEHKVVKAELEINAFEATPATNKERKYHSLPVMSKSKSPINVKEMQRNQRQSAPVRLVYKPTDLTLAEYLNTPLDFYSHKKKNSKTSIDEIKLRQTSNESVATSTASLRRARFTDSQLGGRKLTTKRTDNILKKAEPKNVKSNSVSSDLDDPAKRKRSLQRESMYLSKIGAPLRDTGAGVKVEVSGIKRKSDSGNLSIATGNDLYNEIKSDIFGRRFKSWRHVERYLEKKYPHLVDNTYFMTRFMHEIYMRRVVAARIALKLGSDKANRGAESEVWVGLKESIAAVYGEDNASFFEGKNHS</sequence>
<gene>
    <name evidence="2" type="ORF">BOH78_2568</name>
</gene>
<evidence type="ECO:0000256" key="1">
    <source>
        <dbReference type="SAM" id="MobiDB-lite"/>
    </source>
</evidence>
<organism evidence="2 3">
    <name type="scientific">Pichia kudriavzevii</name>
    <name type="common">Yeast</name>
    <name type="synonym">Issatchenkia orientalis</name>
    <dbReference type="NCBI Taxonomy" id="4909"/>
    <lineage>
        <taxon>Eukaryota</taxon>
        <taxon>Fungi</taxon>
        <taxon>Dikarya</taxon>
        <taxon>Ascomycota</taxon>
        <taxon>Saccharomycotina</taxon>
        <taxon>Pichiomycetes</taxon>
        <taxon>Pichiales</taxon>
        <taxon>Pichiaceae</taxon>
        <taxon>Pichia</taxon>
    </lineage>
</organism>
<evidence type="ECO:0000313" key="2">
    <source>
        <dbReference type="EMBL" id="ONH74268.1"/>
    </source>
</evidence>
<protein>
    <submittedName>
        <fullName evidence="2">Uncharacterized protein</fullName>
    </submittedName>
</protein>
<dbReference type="Proteomes" id="UP000189274">
    <property type="component" value="Unassembled WGS sequence"/>
</dbReference>
<accession>A0A1V2LM51</accession>
<dbReference type="EMBL" id="MQVM01000010">
    <property type="protein sequence ID" value="ONH74268.1"/>
    <property type="molecule type" value="Genomic_DNA"/>
</dbReference>